<evidence type="ECO:0000256" key="1">
    <source>
        <dbReference type="SAM" id="MobiDB-lite"/>
    </source>
</evidence>
<dbReference type="PATRIC" id="fig|1423727.3.peg.724"/>
<evidence type="ECO:0000313" key="3">
    <source>
        <dbReference type="Proteomes" id="UP000051672"/>
    </source>
</evidence>
<dbReference type="CDD" id="cd19958">
    <property type="entry name" value="pyocin_knob"/>
    <property type="match status" value="1"/>
</dbReference>
<dbReference type="Proteomes" id="UP000051672">
    <property type="component" value="Unassembled WGS sequence"/>
</dbReference>
<name>A0A0R2B9B0_9LACO</name>
<dbReference type="STRING" id="1423727.FC34_GL000720"/>
<comment type="caution">
    <text evidence="2">The sequence shown here is derived from an EMBL/GenBank/DDBJ whole genome shotgun (WGS) entry which is preliminary data.</text>
</comment>
<dbReference type="GO" id="GO:0031012">
    <property type="term" value="C:extracellular matrix"/>
    <property type="evidence" value="ECO:0007669"/>
    <property type="project" value="TreeGrafter"/>
</dbReference>
<feature type="region of interest" description="Disordered" evidence="1">
    <location>
        <begin position="245"/>
        <end position="264"/>
    </location>
</feature>
<gene>
    <name evidence="2" type="ORF">FC34_GL000720</name>
</gene>
<dbReference type="PANTHER" id="PTHR24023:SF1082">
    <property type="entry name" value="COLLAGEN TRIPLE HELIX REPEAT"/>
    <property type="match status" value="1"/>
</dbReference>
<evidence type="ECO:0008006" key="4">
    <source>
        <dbReference type="Google" id="ProtNLM"/>
    </source>
</evidence>
<organism evidence="2 3">
    <name type="scientific">Lacticaseibacillus brantae DSM 23927</name>
    <dbReference type="NCBI Taxonomy" id="1423727"/>
    <lineage>
        <taxon>Bacteria</taxon>
        <taxon>Bacillati</taxon>
        <taxon>Bacillota</taxon>
        <taxon>Bacilli</taxon>
        <taxon>Lactobacillales</taxon>
        <taxon>Lactobacillaceae</taxon>
        <taxon>Lacticaseibacillus</taxon>
    </lineage>
</organism>
<accession>A0A0R2B9B0</accession>
<sequence length="718" mass="77191">MANQELVLDLAENEPLYYNGFVKLNVGETGLAVDITATNLNGSNDITGATIQTRYVGRDGTIITGSDVTITDAKNGRYTAKIPPALTEVSSLEGKPFVGQHIISRGEVVDILSPFLVLVNPTAGIVEKYGNTIDEIDVLIKSGLAQIGATIDQVKQQSADLDAQMVSTQKAIDTQLTDMANKVGKIYDQAKAVLDDIQQNPDKYRGPQGKAATIKIGKVTLGDTPSVVNVGTDEDVVLNMTLVKGDKGEKGDQGDKGDIGPQGKSVYEVAVENGFEGTREEWLEEIQAVKGDPGPIGQQGPQGDVGPQGPQGAQGPIGPKGDKGNSIPNYVDKPDFEDGLTGTWGPDATIVDVPKQLFTKALKTVRRDTTESAKFPVSPGETWTGVADLNAENSKYTVLFGMFFYDATGRIIGFIKFNNTVVEAGKSGWQHVSGTLTTPYNAWYGTPWIQISGSDGSDLGYALATNLFVTRLLNASQNITNKEYASPVNVTSAVDFNAQRSVGIYLLSNTAGFTNAPIAVTGRLEVRAVNGTTLYQTYRTTDNVIYSRMQDTDGAWSAWSQGATPNPEYGVLTTKSGPDFNSIVDVGNYNITNNNYSKNGPESQGWGRLEVRQVSTVNTLGQTFIDDSNRSYRRTRSSSGSWTAWIKDTDSRDLATAKTNAETYTNQAVAGLITSDQAKGLINDQIVDVARAMPINRSVFDALTNKDPKIFYIIKEGA</sequence>
<keyword evidence="3" id="KW-1185">Reference proteome</keyword>
<protein>
    <recommendedName>
        <fullName evidence="4">BppU N-terminal domain-containing protein</fullName>
    </recommendedName>
</protein>
<dbReference type="EMBL" id="AYZQ01000001">
    <property type="protein sequence ID" value="KRM73001.1"/>
    <property type="molecule type" value="Genomic_DNA"/>
</dbReference>
<dbReference type="InterPro" id="IPR050149">
    <property type="entry name" value="Collagen_superfamily"/>
</dbReference>
<feature type="compositionally biased region" description="Low complexity" evidence="1">
    <location>
        <begin position="290"/>
        <end position="319"/>
    </location>
</feature>
<feature type="compositionally biased region" description="Basic and acidic residues" evidence="1">
    <location>
        <begin position="245"/>
        <end position="258"/>
    </location>
</feature>
<dbReference type="PANTHER" id="PTHR24023">
    <property type="entry name" value="COLLAGEN ALPHA"/>
    <property type="match status" value="1"/>
</dbReference>
<dbReference type="GO" id="GO:0005615">
    <property type="term" value="C:extracellular space"/>
    <property type="evidence" value="ECO:0007669"/>
    <property type="project" value="TreeGrafter"/>
</dbReference>
<dbReference type="AlphaFoldDB" id="A0A0R2B9B0"/>
<proteinExistence type="predicted"/>
<dbReference type="RefSeq" id="WP_057894005.1">
    <property type="nucleotide sequence ID" value="NZ_AYZQ01000001.1"/>
</dbReference>
<feature type="region of interest" description="Disordered" evidence="1">
    <location>
        <begin position="290"/>
        <end position="345"/>
    </location>
</feature>
<evidence type="ECO:0000313" key="2">
    <source>
        <dbReference type="EMBL" id="KRM73001.1"/>
    </source>
</evidence>
<reference evidence="2 3" key="1">
    <citation type="journal article" date="2015" name="Genome Announc.">
        <title>Expanding the biotechnology potential of lactobacilli through comparative genomics of 213 strains and associated genera.</title>
        <authorList>
            <person name="Sun Z."/>
            <person name="Harris H.M."/>
            <person name="McCann A."/>
            <person name="Guo C."/>
            <person name="Argimon S."/>
            <person name="Zhang W."/>
            <person name="Yang X."/>
            <person name="Jeffery I.B."/>
            <person name="Cooney J.C."/>
            <person name="Kagawa T.F."/>
            <person name="Liu W."/>
            <person name="Song Y."/>
            <person name="Salvetti E."/>
            <person name="Wrobel A."/>
            <person name="Rasinkangas P."/>
            <person name="Parkhill J."/>
            <person name="Rea M.C."/>
            <person name="O'Sullivan O."/>
            <person name="Ritari J."/>
            <person name="Douillard F.P."/>
            <person name="Paul Ross R."/>
            <person name="Yang R."/>
            <person name="Briner A.E."/>
            <person name="Felis G.E."/>
            <person name="de Vos W.M."/>
            <person name="Barrangou R."/>
            <person name="Klaenhammer T.R."/>
            <person name="Caufield P.W."/>
            <person name="Cui Y."/>
            <person name="Zhang H."/>
            <person name="O'Toole P.W."/>
        </authorList>
    </citation>
    <scope>NUCLEOTIDE SEQUENCE [LARGE SCALE GENOMIC DNA]</scope>
    <source>
        <strain evidence="2 3">DSM 23927</strain>
    </source>
</reference>